<feature type="domain" description="HNH nuclease" evidence="1">
    <location>
        <begin position="119"/>
        <end position="197"/>
    </location>
</feature>
<organism evidence="3 4">
    <name type="scientific">Choiromyces venosus 120613-1</name>
    <dbReference type="NCBI Taxonomy" id="1336337"/>
    <lineage>
        <taxon>Eukaryota</taxon>
        <taxon>Fungi</taxon>
        <taxon>Dikarya</taxon>
        <taxon>Ascomycota</taxon>
        <taxon>Pezizomycotina</taxon>
        <taxon>Pezizomycetes</taxon>
        <taxon>Pezizales</taxon>
        <taxon>Tuberaceae</taxon>
        <taxon>Choiromyces</taxon>
    </lineage>
</organism>
<feature type="domain" description="DUF7881" evidence="2">
    <location>
        <begin position="12"/>
        <end position="85"/>
    </location>
</feature>
<evidence type="ECO:0000259" key="1">
    <source>
        <dbReference type="Pfam" id="PF13391"/>
    </source>
</evidence>
<dbReference type="Pfam" id="PF13391">
    <property type="entry name" value="HNH_2"/>
    <property type="match status" value="1"/>
</dbReference>
<accession>A0A3N4JFG8</accession>
<dbReference type="Pfam" id="PF25324">
    <property type="entry name" value="DUF7881"/>
    <property type="match status" value="1"/>
</dbReference>
<evidence type="ECO:0000313" key="3">
    <source>
        <dbReference type="EMBL" id="RPA95708.1"/>
    </source>
</evidence>
<proteinExistence type="predicted"/>
<dbReference type="STRING" id="1336337.A0A3N4JFG8"/>
<protein>
    <submittedName>
        <fullName evidence="3">Uncharacterized protein</fullName>
    </submittedName>
</protein>
<dbReference type="OrthoDB" id="2142759at2759"/>
<reference evidence="3 4" key="1">
    <citation type="journal article" date="2018" name="Nat. Ecol. Evol.">
        <title>Pezizomycetes genomes reveal the molecular basis of ectomycorrhizal truffle lifestyle.</title>
        <authorList>
            <person name="Murat C."/>
            <person name="Payen T."/>
            <person name="Noel B."/>
            <person name="Kuo A."/>
            <person name="Morin E."/>
            <person name="Chen J."/>
            <person name="Kohler A."/>
            <person name="Krizsan K."/>
            <person name="Balestrini R."/>
            <person name="Da Silva C."/>
            <person name="Montanini B."/>
            <person name="Hainaut M."/>
            <person name="Levati E."/>
            <person name="Barry K.W."/>
            <person name="Belfiori B."/>
            <person name="Cichocki N."/>
            <person name="Clum A."/>
            <person name="Dockter R.B."/>
            <person name="Fauchery L."/>
            <person name="Guy J."/>
            <person name="Iotti M."/>
            <person name="Le Tacon F."/>
            <person name="Lindquist E.A."/>
            <person name="Lipzen A."/>
            <person name="Malagnac F."/>
            <person name="Mello A."/>
            <person name="Molinier V."/>
            <person name="Miyauchi S."/>
            <person name="Poulain J."/>
            <person name="Riccioni C."/>
            <person name="Rubini A."/>
            <person name="Sitrit Y."/>
            <person name="Splivallo R."/>
            <person name="Traeger S."/>
            <person name="Wang M."/>
            <person name="Zifcakova L."/>
            <person name="Wipf D."/>
            <person name="Zambonelli A."/>
            <person name="Paolocci F."/>
            <person name="Nowrousian M."/>
            <person name="Ottonello S."/>
            <person name="Baldrian P."/>
            <person name="Spatafora J.W."/>
            <person name="Henrissat B."/>
            <person name="Nagy L.G."/>
            <person name="Aury J.M."/>
            <person name="Wincker P."/>
            <person name="Grigoriev I.V."/>
            <person name="Bonfante P."/>
            <person name="Martin F.M."/>
        </authorList>
    </citation>
    <scope>NUCLEOTIDE SEQUENCE [LARGE SCALE GENOMIC DNA]</scope>
    <source>
        <strain evidence="3 4">120613-1</strain>
    </source>
</reference>
<evidence type="ECO:0000313" key="4">
    <source>
        <dbReference type="Proteomes" id="UP000276215"/>
    </source>
</evidence>
<evidence type="ECO:0000259" key="2">
    <source>
        <dbReference type="Pfam" id="PF25324"/>
    </source>
</evidence>
<gene>
    <name evidence="3" type="ORF">L873DRAFT_1696892</name>
</gene>
<dbReference type="InterPro" id="IPR057203">
    <property type="entry name" value="DUF7881"/>
</dbReference>
<name>A0A3N4JFG8_9PEZI</name>
<dbReference type="AlphaFoldDB" id="A0A3N4JFG8"/>
<dbReference type="InterPro" id="IPR003615">
    <property type="entry name" value="HNH_nuc"/>
</dbReference>
<sequence>MSIINPSDRSAWRDTFIYASDDRDTELGGLYVTEGMTNANLYSMVEIFCIISDAFDLQDDREQLVERDEGSLRAGSYYVVTNGTIEVTNEVPLVRTISLQSGTRVASFRTAVRERDRRCIITGRPAVIAGVGFWTVFQAAHIFPLAYERDWDNSGFSRWFTVPPASESDGYINSVQNGILLTQDMHSLFDSYQISINPNDNHKIVCFTPLASSYGIAGRQLDQLFLDDPLRPPDPLFRWHFRQAVLVNMKGAGEPCFETDFPPGSDMMGEIMSGPKAGERMEFELFGRFNAMGARA</sequence>
<dbReference type="Proteomes" id="UP000276215">
    <property type="component" value="Unassembled WGS sequence"/>
</dbReference>
<keyword evidence="4" id="KW-1185">Reference proteome</keyword>
<dbReference type="EMBL" id="ML120422">
    <property type="protein sequence ID" value="RPA95708.1"/>
    <property type="molecule type" value="Genomic_DNA"/>
</dbReference>